<comment type="caution">
    <text evidence="2">The sequence shown here is derived from an EMBL/GenBank/DDBJ whole genome shotgun (WGS) entry which is preliminary data.</text>
</comment>
<dbReference type="EMBL" id="JAOYFB010000036">
    <property type="protein sequence ID" value="KAK4020142.1"/>
    <property type="molecule type" value="Genomic_DNA"/>
</dbReference>
<evidence type="ECO:0000313" key="3">
    <source>
        <dbReference type="Proteomes" id="UP001234178"/>
    </source>
</evidence>
<sequence length="148" mass="16807">MKRKYINIRIFSGRFEDAVFSFNFKRKRTYMDRDRERLTGIGHWQSSASSRMTASAIGNDLFVTAARNVQKRLASFICFAFDCNAFAFVSQNNLVGYSSFFFVVATTTNLIFHWVNAQATLLHDERPSFNRHNSVSPCCSSSNTTAGS</sequence>
<organism evidence="2 3">
    <name type="scientific">Daphnia magna</name>
    <dbReference type="NCBI Taxonomy" id="35525"/>
    <lineage>
        <taxon>Eukaryota</taxon>
        <taxon>Metazoa</taxon>
        <taxon>Ecdysozoa</taxon>
        <taxon>Arthropoda</taxon>
        <taxon>Crustacea</taxon>
        <taxon>Branchiopoda</taxon>
        <taxon>Diplostraca</taxon>
        <taxon>Cladocera</taxon>
        <taxon>Anomopoda</taxon>
        <taxon>Daphniidae</taxon>
        <taxon>Daphnia</taxon>
    </lineage>
</organism>
<keyword evidence="1" id="KW-1133">Transmembrane helix</keyword>
<gene>
    <name evidence="2" type="ORF">OUZ56_002137</name>
</gene>
<reference evidence="2 3" key="1">
    <citation type="journal article" date="2023" name="Nucleic Acids Res.">
        <title>The hologenome of Daphnia magna reveals possible DNA methylation and microbiome-mediated evolution of the host genome.</title>
        <authorList>
            <person name="Chaturvedi A."/>
            <person name="Li X."/>
            <person name="Dhandapani V."/>
            <person name="Marshall H."/>
            <person name="Kissane S."/>
            <person name="Cuenca-Cambronero M."/>
            <person name="Asole G."/>
            <person name="Calvet F."/>
            <person name="Ruiz-Romero M."/>
            <person name="Marangio P."/>
            <person name="Guigo R."/>
            <person name="Rago D."/>
            <person name="Mirbahai L."/>
            <person name="Eastwood N."/>
            <person name="Colbourne J.K."/>
            <person name="Zhou J."/>
            <person name="Mallon E."/>
            <person name="Orsini L."/>
        </authorList>
    </citation>
    <scope>NUCLEOTIDE SEQUENCE [LARGE SCALE GENOMIC DNA]</scope>
    <source>
        <strain evidence="2">LRV0_1</strain>
    </source>
</reference>
<accession>A0ABR0A4S9</accession>
<evidence type="ECO:0000256" key="1">
    <source>
        <dbReference type="SAM" id="Phobius"/>
    </source>
</evidence>
<keyword evidence="1" id="KW-0472">Membrane</keyword>
<proteinExistence type="predicted"/>
<dbReference type="Proteomes" id="UP001234178">
    <property type="component" value="Unassembled WGS sequence"/>
</dbReference>
<keyword evidence="3" id="KW-1185">Reference proteome</keyword>
<feature type="transmembrane region" description="Helical" evidence="1">
    <location>
        <begin position="73"/>
        <end position="89"/>
    </location>
</feature>
<feature type="transmembrane region" description="Helical" evidence="1">
    <location>
        <begin position="95"/>
        <end position="115"/>
    </location>
</feature>
<keyword evidence="1" id="KW-0812">Transmembrane</keyword>
<protein>
    <submittedName>
        <fullName evidence="2">Uncharacterized protein</fullName>
    </submittedName>
</protein>
<evidence type="ECO:0000313" key="2">
    <source>
        <dbReference type="EMBL" id="KAK4020142.1"/>
    </source>
</evidence>
<name>A0ABR0A4S9_9CRUS</name>